<reference evidence="2 3" key="1">
    <citation type="submission" date="2019-08" db="EMBL/GenBank/DDBJ databases">
        <title>The genome of the soybean aphid Biotype 1, its phylome, world population structure and adaptation to the North American continent.</title>
        <authorList>
            <person name="Giordano R."/>
            <person name="Donthu R.K."/>
            <person name="Hernandez A.G."/>
            <person name="Wright C.L."/>
            <person name="Zimin A.V."/>
        </authorList>
    </citation>
    <scope>NUCLEOTIDE SEQUENCE [LARGE SCALE GENOMIC DNA]</scope>
    <source>
        <tissue evidence="2">Whole aphids</tissue>
    </source>
</reference>
<dbReference type="InterPro" id="IPR012337">
    <property type="entry name" value="RNaseH-like_sf"/>
</dbReference>
<accession>A0A6G0T0J2</accession>
<dbReference type="AlphaFoldDB" id="A0A6G0T0J2"/>
<evidence type="ECO:0000313" key="3">
    <source>
        <dbReference type="Proteomes" id="UP000475862"/>
    </source>
</evidence>
<dbReference type="Pfam" id="PF14291">
    <property type="entry name" value="DUF4371"/>
    <property type="match status" value="1"/>
</dbReference>
<comment type="caution">
    <text evidence="2">The sequence shown here is derived from an EMBL/GenBank/DDBJ whole genome shotgun (WGS) entry which is preliminary data.</text>
</comment>
<gene>
    <name evidence="2" type="ORF">AGLY_015521</name>
</gene>
<dbReference type="EMBL" id="VYZN01000072">
    <property type="protein sequence ID" value="KAE9524156.1"/>
    <property type="molecule type" value="Genomic_DNA"/>
</dbReference>
<dbReference type="PANTHER" id="PTHR45749">
    <property type="match status" value="1"/>
</dbReference>
<dbReference type="InterPro" id="IPR025398">
    <property type="entry name" value="DUF4371"/>
</dbReference>
<dbReference type="PANTHER" id="PTHR45749:SF37">
    <property type="entry name" value="OS05G0311600 PROTEIN"/>
    <property type="match status" value="1"/>
</dbReference>
<dbReference type="SUPFAM" id="SSF53098">
    <property type="entry name" value="Ribonuclease H-like"/>
    <property type="match status" value="1"/>
</dbReference>
<feature type="domain" description="DUF4371" evidence="1">
    <location>
        <begin position="344"/>
        <end position="451"/>
    </location>
</feature>
<dbReference type="Proteomes" id="UP000475862">
    <property type="component" value="Unassembled WGS sequence"/>
</dbReference>
<organism evidence="2 3">
    <name type="scientific">Aphis glycines</name>
    <name type="common">Soybean aphid</name>
    <dbReference type="NCBI Taxonomy" id="307491"/>
    <lineage>
        <taxon>Eukaryota</taxon>
        <taxon>Metazoa</taxon>
        <taxon>Ecdysozoa</taxon>
        <taxon>Arthropoda</taxon>
        <taxon>Hexapoda</taxon>
        <taxon>Insecta</taxon>
        <taxon>Pterygota</taxon>
        <taxon>Neoptera</taxon>
        <taxon>Paraneoptera</taxon>
        <taxon>Hemiptera</taxon>
        <taxon>Sternorrhyncha</taxon>
        <taxon>Aphidomorpha</taxon>
        <taxon>Aphidoidea</taxon>
        <taxon>Aphididae</taxon>
        <taxon>Aphidini</taxon>
        <taxon>Aphis</taxon>
        <taxon>Aphis</taxon>
    </lineage>
</organism>
<proteinExistence type="predicted"/>
<evidence type="ECO:0000313" key="2">
    <source>
        <dbReference type="EMBL" id="KAE9524156.1"/>
    </source>
</evidence>
<keyword evidence="3" id="KW-1185">Reference proteome</keyword>
<sequence>MFYTLFSGEKVAITNSLAFHKTTLEWVLTGRVLNMCREPKKVENLWSRLSASVCANNSTINSGLSLFISKSSVRKDESEQHFKKTYYRDDSGQLVFRILKFLQKKEKRIKLECLICGSVFDDDYRSKHKNNIHGGKRVPTVETDTDLKSSKEECPIFPNTSCDKEIQSFPMSIQSETITSGSMYLFDCESVVSLCKIETLSKISLKPLKKKKIEHGLKNEIPFDLSLTNNDPPAQPELTAFALTNKRHFFSSWYSLYRWIEYSIINDSVYCFPCRHFTAHMISPGEVKGNIPFIDYDLKCWKEPRKKFTSHSNNKRHIICMEPRVQDITENRKHMFLLKATLFFAKQGLAFRGHNETNNSNNKGNFIQLLKMFADESLTVKLKSRYGHYTSPEYQNDLIHIIASCTRKNILSTISSIGVYTILVDETKDISKKEQLSFILRFVDSDYNVHETQCYDGANVMSGSYSGVQKRIQAIVPHSLYVHCYAYRLNLCLIHTLSSLSIITNFFNSIQIFDEWANKIRIISGSSKKKKLDVIHLERLDDTRWSYWYNSLKKINLRYTEIREVLNILQNDSEEKCRIFSTGFLKEISSFNFILILCTMEKILEVIHCASCELQNSSLLLPVAINLIKCTKKNVLLMRSDDVWITIEKLAHDKAMKNGIEGPSSELRPQRIKHFNKNLNEYYVTTRRGSIWHNNWLQDKQLPSLPLEALKRCDPDCFSGIYLLTKILITLLATGATAERKFSSLRRIKTWMRSRISEERLSGLALLHAHRDAEINHDEVIDIFAQSTNRRLDFLIFLVTFLAIKPEV</sequence>
<dbReference type="OrthoDB" id="1739706at2759"/>
<name>A0A6G0T0J2_APHGL</name>
<evidence type="ECO:0000259" key="1">
    <source>
        <dbReference type="Pfam" id="PF14291"/>
    </source>
</evidence>
<protein>
    <recommendedName>
        <fullName evidence="1">DUF4371 domain-containing protein</fullName>
    </recommendedName>
</protein>